<comment type="caution">
    <text evidence="2">The sequence shown here is derived from an EMBL/GenBank/DDBJ whole genome shotgun (WGS) entry which is preliminary data.</text>
</comment>
<organism evidence="2 3">
    <name type="scientific">Pseudoduganella buxea</name>
    <dbReference type="NCBI Taxonomy" id="1949069"/>
    <lineage>
        <taxon>Bacteria</taxon>
        <taxon>Pseudomonadati</taxon>
        <taxon>Pseudomonadota</taxon>
        <taxon>Betaproteobacteria</taxon>
        <taxon>Burkholderiales</taxon>
        <taxon>Oxalobacteraceae</taxon>
        <taxon>Telluria group</taxon>
        <taxon>Pseudoduganella</taxon>
    </lineage>
</organism>
<dbReference type="RefSeq" id="WP_155469363.1">
    <property type="nucleotide sequence ID" value="NZ_BMKG01000007.1"/>
</dbReference>
<reference evidence="1" key="4">
    <citation type="submission" date="2024-05" db="EMBL/GenBank/DDBJ databases">
        <authorList>
            <person name="Sun Q."/>
            <person name="Zhou Y."/>
        </authorList>
    </citation>
    <scope>NUCLEOTIDE SEQUENCE</scope>
    <source>
        <strain evidence="1">CGMCC 1.15931</strain>
    </source>
</reference>
<evidence type="ECO:0000313" key="4">
    <source>
        <dbReference type="Proteomes" id="UP000622638"/>
    </source>
</evidence>
<dbReference type="AlphaFoldDB" id="A0A6I3SSB2"/>
<accession>A0A6I3SSB2</accession>
<reference evidence="1" key="1">
    <citation type="journal article" date="2014" name="Int. J. Syst. Evol. Microbiol.">
        <title>Complete genome of a new Firmicutes species belonging to the dominant human colonic microbiota ('Ruminococcus bicirculans') reveals two chromosomes and a selective capacity to utilize plant glucans.</title>
        <authorList>
            <consortium name="NISC Comparative Sequencing Program"/>
            <person name="Wegmann U."/>
            <person name="Louis P."/>
            <person name="Goesmann A."/>
            <person name="Henrissat B."/>
            <person name="Duncan S.H."/>
            <person name="Flint H.J."/>
        </authorList>
    </citation>
    <scope>NUCLEOTIDE SEQUENCE</scope>
    <source>
        <strain evidence="1">CGMCC 1.15931</strain>
    </source>
</reference>
<reference evidence="4" key="2">
    <citation type="journal article" date="2019" name="Int. J. Syst. Evol. Microbiol.">
        <title>The Global Catalogue of Microorganisms (GCM) 10K type strain sequencing project: providing services to taxonomists for standard genome sequencing and annotation.</title>
        <authorList>
            <consortium name="The Broad Institute Genomics Platform"/>
            <consortium name="The Broad Institute Genome Sequencing Center for Infectious Disease"/>
            <person name="Wu L."/>
            <person name="Ma J."/>
        </authorList>
    </citation>
    <scope>NUCLEOTIDE SEQUENCE [LARGE SCALE GENOMIC DNA]</scope>
    <source>
        <strain evidence="4">CGMCC 1.15931</strain>
    </source>
</reference>
<dbReference type="Proteomes" id="UP000430634">
    <property type="component" value="Unassembled WGS sequence"/>
</dbReference>
<proteinExistence type="predicted"/>
<sequence>MFEFLRIFRQAPPGSAPLSYSTCNAFQHRFTDSRTRFPLVSLAIGDCDWGRHARFTPPQPDAIGRKLYAWEVKWVPPLCDEPDLPQAGWVRREVLVDLVERSFAASAWKKIVIPPVGVKPRWTLDAKPRAITAFRSPVMFRGDPVGRVTAGRIEFTRHGESGSVDWEALSVIHFSKQAVDTNHLPVLQAILGWEKGDVTVSMPEDPSHPFYRQLITRGLLAPDTLRDFLDADDERWLTVLSTLGDLGLGPLDDATAAALAAANLPGPVDLNGLSIPRLEASRQEHHQAHLPPRRFFFRFSTVNGEAHPARMKDEVKRWAKTLAGGWSVEFHAGWSTFLQLRGPALELELSYDRSAGFGSLAFAPGHYRRMLRADPRYRTDFAPRHSFAIRSSGIGSVYGFAPGCILPVPEPLYRSNLTAWRDDNGRCGITYEDYLYLWQAADVESIADEVHDEYGDRGGPHYHIALRFKGGAKLTVKAGDAGAVQLQAFFDHTDHHGARHEQHT</sequence>
<evidence type="ECO:0000313" key="2">
    <source>
        <dbReference type="EMBL" id="MTV52023.1"/>
    </source>
</evidence>
<reference evidence="2 3" key="3">
    <citation type="submission" date="2019-11" db="EMBL/GenBank/DDBJ databases">
        <title>Type strains purchased from KCTC, JCM and DSMZ.</title>
        <authorList>
            <person name="Lu H."/>
        </authorList>
    </citation>
    <scope>NUCLEOTIDE SEQUENCE [LARGE SCALE GENOMIC DNA]</scope>
    <source>
        <strain evidence="2 3">KCTC 52429</strain>
    </source>
</reference>
<keyword evidence="4" id="KW-1185">Reference proteome</keyword>
<protein>
    <submittedName>
        <fullName evidence="2">Uncharacterized protein</fullName>
    </submittedName>
</protein>
<gene>
    <name evidence="1" type="ORF">GCM10011572_19960</name>
    <name evidence="2" type="ORF">GM672_04660</name>
</gene>
<evidence type="ECO:0000313" key="3">
    <source>
        <dbReference type="Proteomes" id="UP000430634"/>
    </source>
</evidence>
<dbReference type="Proteomes" id="UP000622638">
    <property type="component" value="Unassembled WGS sequence"/>
</dbReference>
<dbReference type="EMBL" id="WNKZ01000007">
    <property type="protein sequence ID" value="MTV52023.1"/>
    <property type="molecule type" value="Genomic_DNA"/>
</dbReference>
<dbReference type="EMBL" id="BMKG01000007">
    <property type="protein sequence ID" value="GGB98043.1"/>
    <property type="molecule type" value="Genomic_DNA"/>
</dbReference>
<dbReference type="OrthoDB" id="9553360at2"/>
<name>A0A6I3SSB2_9BURK</name>
<evidence type="ECO:0000313" key="1">
    <source>
        <dbReference type="EMBL" id="GGB98043.1"/>
    </source>
</evidence>